<geneLocation type="plasmid" evidence="3">
    <name>megaPlasmid mpAca1.1</name>
</geneLocation>
<dbReference type="InterPro" id="IPR005619">
    <property type="entry name" value="Uncharacterised_YajG"/>
</dbReference>
<dbReference type="PROSITE" id="PS51257">
    <property type="entry name" value="PROKAR_LIPOPROTEIN"/>
    <property type="match status" value="1"/>
</dbReference>
<dbReference type="Pfam" id="PF03923">
    <property type="entry name" value="Lipoprotein_16"/>
    <property type="match status" value="1"/>
</dbReference>
<feature type="chain" id="PRO_5001581954" description="Lipoprotein" evidence="1">
    <location>
        <begin position="22"/>
        <end position="220"/>
    </location>
</feature>
<dbReference type="KEGG" id="acz:Acaty_m0145"/>
<gene>
    <name evidence="2" type="ORF">Acaty_m0145</name>
</gene>
<dbReference type="RefSeq" id="WP_040131382.1">
    <property type="nucleotide sequence ID" value="NZ_CP005987.1"/>
</dbReference>
<keyword evidence="2" id="KW-0614">Plasmid</keyword>
<evidence type="ECO:0008006" key="4">
    <source>
        <dbReference type="Google" id="ProtNLM"/>
    </source>
</evidence>
<dbReference type="eggNOG" id="COG3056">
    <property type="taxonomic scope" value="Bacteria"/>
</dbReference>
<feature type="signal peptide" evidence="1">
    <location>
        <begin position="1"/>
        <end position="21"/>
    </location>
</feature>
<dbReference type="Proteomes" id="UP000005522">
    <property type="component" value="Plasmid megap mpAca1.1"/>
</dbReference>
<evidence type="ECO:0000313" key="2">
    <source>
        <dbReference type="EMBL" id="AIA56718.1"/>
    </source>
</evidence>
<evidence type="ECO:0000256" key="1">
    <source>
        <dbReference type="SAM" id="SignalP"/>
    </source>
</evidence>
<dbReference type="HOGENOM" id="CLU_1253682_0_0_6"/>
<dbReference type="AlphaFoldDB" id="A0A059ZZ40"/>
<evidence type="ECO:0000313" key="3">
    <source>
        <dbReference type="Proteomes" id="UP000005522"/>
    </source>
</evidence>
<name>A0A059ZZ40_ACICK</name>
<dbReference type="EMBL" id="CP005987">
    <property type="protein sequence ID" value="AIA56718.1"/>
    <property type="molecule type" value="Genomic_DNA"/>
</dbReference>
<keyword evidence="1" id="KW-0732">Signal</keyword>
<reference evidence="2 3" key="1">
    <citation type="journal article" date="2009" name="J. Bacteriol.">
        <title>Draft genome sequence of the extremely acidophilic bacterium Acidithiobacillus caldus ATCC 51756 reveals metabolic versatility in the genus Acidithiobacillus.</title>
        <authorList>
            <person name="Valdes J."/>
            <person name="Quatrini R."/>
            <person name="Hallberg K."/>
            <person name="Dopson M."/>
            <person name="Valenzuela P.D."/>
            <person name="Holmes D.S."/>
        </authorList>
    </citation>
    <scope>NUCLEOTIDE SEQUENCE [LARGE SCALE GENOMIC DNA]</scope>
    <source>
        <strain evidence="3">ATCC 51756 / DSM 8584 / KU</strain>
        <plasmid evidence="3">megaPlasmid mpAca1.1</plasmid>
    </source>
</reference>
<sequence length="220" mass="23917">MSRKTTITAKAAILISTAMLAGCAFVPDTVHPTYTPNTADTRIAPASNVRVYVLVQNDKKHKNEISVEKDGYDIPMAGVYMHVAKDFKTALEAALTDRGFAMSKDHGDKMVVVINHFFSHETNGFSGLTQKGEADITITVKSNKKTFLSKKVLVHKKLFDDNILNFSTVAYRSQIAKDLLNKAVNQIVTDPQVIDALFRAAGKTPPADLGVTVPASVSAH</sequence>
<protein>
    <recommendedName>
        <fullName evidence="4">Lipoprotein</fullName>
    </recommendedName>
</protein>
<organism evidence="2 3">
    <name type="scientific">Acidithiobacillus caldus (strain ATCC 51756 / DSM 8584 / KU)</name>
    <dbReference type="NCBI Taxonomy" id="637389"/>
    <lineage>
        <taxon>Bacteria</taxon>
        <taxon>Pseudomonadati</taxon>
        <taxon>Pseudomonadota</taxon>
        <taxon>Acidithiobacillia</taxon>
        <taxon>Acidithiobacillales</taxon>
        <taxon>Acidithiobacillaceae</taxon>
        <taxon>Acidithiobacillus</taxon>
    </lineage>
</organism>
<proteinExistence type="predicted"/>
<accession>A0A059ZZ40</accession>